<dbReference type="Pfam" id="PF01315">
    <property type="entry name" value="Ald_Xan_dh_C"/>
    <property type="match status" value="1"/>
</dbReference>
<feature type="binding site" evidence="14">
    <location>
        <position position="31"/>
    </location>
    <ligand>
        <name>[2Fe-2S] cluster</name>
        <dbReference type="ChEBI" id="CHEBI:190135"/>
        <label>1</label>
    </ligand>
</feature>
<keyword evidence="10 14" id="KW-0411">Iron-sulfur</keyword>
<evidence type="ECO:0000256" key="5">
    <source>
        <dbReference type="ARBA" id="ARBA00022714"/>
    </source>
</evidence>
<dbReference type="GO" id="GO:0016491">
    <property type="term" value="F:oxidoreductase activity"/>
    <property type="evidence" value="ECO:0007669"/>
    <property type="project" value="UniProtKB-KW"/>
</dbReference>
<comment type="cofactor">
    <cofactor evidence="1 13">
        <name>FAD</name>
        <dbReference type="ChEBI" id="CHEBI:57692"/>
    </cofactor>
</comment>
<feature type="binding site" evidence="14">
    <location>
        <position position="816"/>
    </location>
    <ligand>
        <name>Mo-molybdopterin</name>
        <dbReference type="ChEBI" id="CHEBI:71302"/>
    </ligand>
    <ligandPart>
        <name>Mo</name>
        <dbReference type="ChEBI" id="CHEBI:28685"/>
    </ligandPart>
</feature>
<proteinExistence type="inferred from homology"/>
<dbReference type="Proteomes" id="UP001152799">
    <property type="component" value="Chromosome 6"/>
</dbReference>
<evidence type="ECO:0000256" key="9">
    <source>
        <dbReference type="ARBA" id="ARBA00023004"/>
    </source>
</evidence>
<organism evidence="17 18">
    <name type="scientific">Ceutorhynchus assimilis</name>
    <name type="common">cabbage seed weevil</name>
    <dbReference type="NCBI Taxonomy" id="467358"/>
    <lineage>
        <taxon>Eukaryota</taxon>
        <taxon>Metazoa</taxon>
        <taxon>Ecdysozoa</taxon>
        <taxon>Arthropoda</taxon>
        <taxon>Hexapoda</taxon>
        <taxon>Insecta</taxon>
        <taxon>Pterygota</taxon>
        <taxon>Neoptera</taxon>
        <taxon>Endopterygota</taxon>
        <taxon>Coleoptera</taxon>
        <taxon>Polyphaga</taxon>
        <taxon>Cucujiformia</taxon>
        <taxon>Curculionidae</taxon>
        <taxon>Ceutorhynchinae</taxon>
        <taxon>Ceutorhynchus</taxon>
    </lineage>
</organism>
<evidence type="ECO:0000256" key="10">
    <source>
        <dbReference type="ARBA" id="ARBA00023014"/>
    </source>
</evidence>
<keyword evidence="18" id="KW-1185">Reference proteome</keyword>
<dbReference type="Pfam" id="PF02738">
    <property type="entry name" value="MoCoBD_1"/>
    <property type="match status" value="1"/>
</dbReference>
<dbReference type="InterPro" id="IPR005107">
    <property type="entry name" value="CO_DH_flav_C"/>
</dbReference>
<dbReference type="Gene3D" id="3.90.1170.50">
    <property type="entry name" value="Aldehyde oxidase/xanthine dehydrogenase, a/b hammerhead"/>
    <property type="match status" value="1"/>
</dbReference>
<dbReference type="OrthoDB" id="8300278at2759"/>
<keyword evidence="7 13" id="KW-0274">FAD</keyword>
<evidence type="ECO:0000259" key="16">
    <source>
        <dbReference type="SMART" id="SM01092"/>
    </source>
</evidence>
<feature type="binding site" evidence="14">
    <location>
        <position position="71"/>
    </location>
    <ligand>
        <name>[2Fe-2S] cluster</name>
        <dbReference type="ChEBI" id="CHEBI:190135"/>
        <label>2</label>
    </ligand>
</feature>
<dbReference type="InterPro" id="IPR036683">
    <property type="entry name" value="CO_DH_flav_C_dom_sf"/>
</dbReference>
<dbReference type="AlphaFoldDB" id="A0A9N9MVU7"/>
<name>A0A9N9MVU7_9CUCU</name>
<dbReference type="InterPro" id="IPR016208">
    <property type="entry name" value="Ald_Oxase/xanthine_DH-like"/>
</dbReference>
<dbReference type="SUPFAM" id="SSF55447">
    <property type="entry name" value="CO dehydrogenase flavoprotein C-terminal domain-like"/>
    <property type="match status" value="1"/>
</dbReference>
<dbReference type="SMART" id="SM01008">
    <property type="entry name" value="Ald_Xan_dh_C"/>
    <property type="match status" value="1"/>
</dbReference>
<dbReference type="Pfam" id="PF01799">
    <property type="entry name" value="Fer2_2"/>
    <property type="match status" value="1"/>
</dbReference>
<feature type="binding site" evidence="14">
    <location>
        <position position="7"/>
    </location>
    <ligand>
        <name>[2Fe-2S] cluster</name>
        <dbReference type="ChEBI" id="CHEBI:190135"/>
        <label>1</label>
    </ligand>
</feature>
<feature type="binding site" evidence="14">
    <location>
        <position position="108"/>
    </location>
    <ligand>
        <name>[2Fe-2S] cluster</name>
        <dbReference type="ChEBI" id="CHEBI:190135"/>
        <label>2</label>
    </ligand>
</feature>
<comment type="cofactor">
    <cofactor evidence="11">
        <name>[2Fe-2S] cluster</name>
        <dbReference type="ChEBI" id="CHEBI:190135"/>
    </cofactor>
</comment>
<evidence type="ECO:0000256" key="13">
    <source>
        <dbReference type="PIRSR" id="PIRSR000127-2"/>
    </source>
</evidence>
<dbReference type="PROSITE" id="PS00197">
    <property type="entry name" value="2FE2S_FER_1"/>
    <property type="match status" value="1"/>
</dbReference>
<sequence length="1199" mass="132966">MCSEGGCGTCVVAVEEIKPSGEKHVFAINSCLVSILSCHGWKIYTVEGIGNPLKGYHEIQKVLADNNGSQCGFCSPGMVMNMYALQQSFRSKTKSQIENSFGGNICRCTGYRPIMKAFYNLVVDIEDIDRVYEKCPNKNKVESYCLKLGKANWLKVYYISDLLEIFRTSKDFDYVLVAGNTAQGVVWRTSFPQTYIDITSVDQLLGHTLSDNSLTLGANVTLTDAIDIFEEAAKKYPSFSYLSRAADHIDLVANVPVRNIGTLAGNLMLKHKHPRFQSDIFLILETIKATLIIVDEIDDEFRKSPSEFLDLDMNKKIIREIVLRGFDPATYQFQTYKIMKRSQNAHATVNAGFLLKLSPEGIVSSANIVYGAINTKFVHASKTEDSLINQNLFDNGTLQKAFASLSLEIVPDNEPAEASPEARKQLAINLFYKFVLSIAPSNKLSPRNQSGGSMLSRPLASGIQEYGTNEAMYPVTQPVVKLEALAQTSGQTQYIVDKPDLPNQLHACFVTAESTPGSIIKSIEKSEAVAVEGVAGFYDFKDIPGVNSITALSFQLPAEEFLCSGTVQYFSQPVAVIVASSHEIAYKASKLVKIDYELPTVKPSLTPKDLLEAKRNDRIIHQGTVVPKKTKKGTKIIEGEFYSGAQYHFHMETHCSYTVPTEDGLEIWASTQWLAHTQFVMSQILNLDAQKIDVTVKRLGGAYGAKIIRSNYVAAATALAAHKLRKPVRMWLPFHTNMSMLGKRHPLYTTYKVEIDDKGVIQNMKSSLYSDYGVGMGGDNINHFLMDCFENGYKFDTWTYDTYIARTDTNPNTYTRAPGTLEGLACIESIMEEIAYTLNLDPLDVKIANLDTKKYPKILQYINDMKKNDKLNERMAEVKAYNKANRWKKKGLAVATMKWTLSLQGSYTTLVSIFYQNGGVAISHGGVEMGQGINTKVAQVCAQKLGIPMELISIKPSITYASPNSFACGGSWTSEAICYSVIVACDRLLKRMDPVKKQNPQAPWDVLVKLAFLANINLSAHGFVYNDKKSIQDYPIFGVCAAEVEVDILTGQKLISRVDIIEDVGESISPLVDIGQVEGAFVMGIGYYLHEQLFFSENGELLNNRTWNYAPPGVKDIPVDFRIRFPTNNPNPVGVLKSKATAEPPMCLSVAVPLAVRNALASAREDADSSKPKWVPFNGPTTLEHTLLNNLNDYTQYTL</sequence>
<evidence type="ECO:0000256" key="1">
    <source>
        <dbReference type="ARBA" id="ARBA00001974"/>
    </source>
</evidence>
<feature type="binding site" evidence="14">
    <location>
        <position position="970"/>
    </location>
    <ligand>
        <name>Mo-molybdopterin</name>
        <dbReference type="ChEBI" id="CHEBI:71302"/>
    </ligand>
    <ligandPart>
        <name>Mo</name>
        <dbReference type="ChEBI" id="CHEBI:28685"/>
    </ligandPart>
</feature>
<accession>A0A9N9MVU7</accession>
<dbReference type="InterPro" id="IPR012675">
    <property type="entry name" value="Beta-grasp_dom_sf"/>
</dbReference>
<feature type="domain" description="Aldehyde oxidase/xanthine dehydrogenase a/b hammerhead" evidence="15">
    <location>
        <begin position="489"/>
        <end position="600"/>
    </location>
</feature>
<dbReference type="GO" id="GO:0050660">
    <property type="term" value="F:flavin adenine dinucleotide binding"/>
    <property type="evidence" value="ECO:0007669"/>
    <property type="project" value="InterPro"/>
</dbReference>
<dbReference type="FunFam" id="3.30.465.10:FF:000013">
    <property type="entry name" value="Aldehyde oxidase"/>
    <property type="match status" value="1"/>
</dbReference>
<dbReference type="FunFam" id="3.30.365.10:FF:000002">
    <property type="entry name" value="Xanthine dehydrogenase oxidase"/>
    <property type="match status" value="1"/>
</dbReference>
<keyword evidence="6 14" id="KW-0479">Metal-binding</keyword>
<dbReference type="SUPFAM" id="SSF54292">
    <property type="entry name" value="2Fe-2S ferredoxin-like"/>
    <property type="match status" value="1"/>
</dbReference>
<reference evidence="17" key="1">
    <citation type="submission" date="2022-01" db="EMBL/GenBank/DDBJ databases">
        <authorList>
            <person name="King R."/>
        </authorList>
    </citation>
    <scope>NUCLEOTIDE SEQUENCE</scope>
</reference>
<dbReference type="SUPFAM" id="SSF47741">
    <property type="entry name" value="CO dehydrogenase ISP C-domain like"/>
    <property type="match status" value="1"/>
</dbReference>
<dbReference type="EMBL" id="OU892282">
    <property type="protein sequence ID" value="CAG9770996.1"/>
    <property type="molecule type" value="Genomic_DNA"/>
</dbReference>
<feature type="domain" description="CO dehydrogenase flavoprotein C-terminal" evidence="16">
    <location>
        <begin position="334"/>
        <end position="438"/>
    </location>
</feature>
<feature type="binding site" evidence="14">
    <location>
        <position position="2"/>
    </location>
    <ligand>
        <name>[2Fe-2S] cluster</name>
        <dbReference type="ChEBI" id="CHEBI:190135"/>
        <label>1</label>
    </ligand>
</feature>
<dbReference type="InterPro" id="IPR046867">
    <property type="entry name" value="AldOxase/xan_DH_MoCoBD2"/>
</dbReference>
<feature type="binding site" evidence="14">
    <location>
        <position position="10"/>
    </location>
    <ligand>
        <name>[2Fe-2S] cluster</name>
        <dbReference type="ChEBI" id="CHEBI:190135"/>
        <label>1</label>
    </ligand>
</feature>
<keyword evidence="5 14" id="KW-0001">2Fe-2S</keyword>
<dbReference type="Pfam" id="PF20256">
    <property type="entry name" value="MoCoBD_2"/>
    <property type="match status" value="1"/>
</dbReference>
<dbReference type="Pfam" id="PF03450">
    <property type="entry name" value="CO_deh_flav_C"/>
    <property type="match status" value="1"/>
</dbReference>
<feature type="binding site" evidence="13">
    <location>
        <position position="337"/>
    </location>
    <ligand>
        <name>FAD</name>
        <dbReference type="ChEBI" id="CHEBI:57692"/>
    </ligand>
</feature>
<dbReference type="FunFam" id="3.30.365.10:FF:000001">
    <property type="entry name" value="Xanthine dehydrogenase oxidase"/>
    <property type="match status" value="1"/>
</dbReference>
<dbReference type="InterPro" id="IPR008274">
    <property type="entry name" value="AldOxase/xan_DH_MoCoBD1"/>
</dbReference>
<dbReference type="Gene3D" id="3.30.365.10">
    <property type="entry name" value="Aldehyde oxidase/xanthine dehydrogenase, molybdopterin binding domain"/>
    <property type="match status" value="4"/>
</dbReference>
<dbReference type="InterPro" id="IPR036856">
    <property type="entry name" value="Ald_Oxase/Xan_DH_a/b_sf"/>
</dbReference>
<feature type="active site" description="Proton acceptor" evidence="12">
    <location>
        <position position="1143"/>
    </location>
</feature>
<dbReference type="PANTHER" id="PTHR11908">
    <property type="entry name" value="XANTHINE DEHYDROGENASE"/>
    <property type="match status" value="1"/>
</dbReference>
<evidence type="ECO:0000313" key="18">
    <source>
        <dbReference type="Proteomes" id="UP001152799"/>
    </source>
</evidence>
<evidence type="ECO:0000256" key="6">
    <source>
        <dbReference type="ARBA" id="ARBA00022723"/>
    </source>
</evidence>
<feature type="binding site" evidence="14">
    <location>
        <position position="106"/>
    </location>
    <ligand>
        <name>[2Fe-2S] cluster</name>
        <dbReference type="ChEBI" id="CHEBI:190135"/>
        <label>2</label>
    </ligand>
</feature>
<keyword evidence="8" id="KW-0560">Oxidoreductase</keyword>
<feature type="binding site" evidence="14">
    <location>
        <position position="74"/>
    </location>
    <ligand>
        <name>[2Fe-2S] cluster</name>
        <dbReference type="ChEBI" id="CHEBI:190135"/>
        <label>2</label>
    </ligand>
</feature>
<comment type="similarity">
    <text evidence="2">Belongs to the xanthine dehydrogenase family.</text>
</comment>
<evidence type="ECO:0000313" key="17">
    <source>
        <dbReference type="EMBL" id="CAG9770996.1"/>
    </source>
</evidence>
<dbReference type="InterPro" id="IPR002888">
    <property type="entry name" value="2Fe-2S-bd"/>
</dbReference>
<dbReference type="InterPro" id="IPR000674">
    <property type="entry name" value="Ald_Oxase/Xan_DH_a/b"/>
</dbReference>
<evidence type="ECO:0000259" key="15">
    <source>
        <dbReference type="SMART" id="SM01008"/>
    </source>
</evidence>
<dbReference type="Gene3D" id="3.30.390.50">
    <property type="entry name" value="CO dehydrogenase flavoprotein, C-terminal domain"/>
    <property type="match status" value="1"/>
</dbReference>
<protein>
    <submittedName>
        <fullName evidence="17">Uncharacterized protein</fullName>
    </submittedName>
</protein>
<comment type="cofactor">
    <cofactor evidence="14">
        <name>Mo-molybdopterin</name>
        <dbReference type="ChEBI" id="CHEBI:71302"/>
    </cofactor>
    <text evidence="14">Binds 1 Mo-molybdopterin (Mo-MPT) cofactor per subunit.</text>
</comment>
<dbReference type="Gene3D" id="3.30.465.10">
    <property type="match status" value="1"/>
</dbReference>
<keyword evidence="4" id="KW-0285">Flavoprotein</keyword>
<evidence type="ECO:0000256" key="2">
    <source>
        <dbReference type="ARBA" id="ARBA00006849"/>
    </source>
</evidence>
<evidence type="ECO:0000256" key="12">
    <source>
        <dbReference type="PIRSR" id="PIRSR000127-1"/>
    </source>
</evidence>
<evidence type="ECO:0000256" key="8">
    <source>
        <dbReference type="ARBA" id="ARBA00023002"/>
    </source>
</evidence>
<dbReference type="PIRSF" id="PIRSF000127">
    <property type="entry name" value="Xanthine_DH"/>
    <property type="match status" value="1"/>
</dbReference>
<keyword evidence="9 14" id="KW-0408">Iron</keyword>
<dbReference type="SMART" id="SM01092">
    <property type="entry name" value="CO_deh_flav_C"/>
    <property type="match status" value="1"/>
</dbReference>
<dbReference type="InterPro" id="IPR036884">
    <property type="entry name" value="2Fe-2S-bd_dom_sf"/>
</dbReference>
<dbReference type="PANTHER" id="PTHR11908:SF132">
    <property type="entry name" value="ALDEHYDE OXIDASE 1-RELATED"/>
    <property type="match status" value="1"/>
</dbReference>
<dbReference type="SUPFAM" id="SSF56176">
    <property type="entry name" value="FAD-binding/transporter-associated domain-like"/>
    <property type="match status" value="1"/>
</dbReference>
<dbReference type="Gene3D" id="3.10.20.30">
    <property type="match status" value="1"/>
</dbReference>
<evidence type="ECO:0000256" key="7">
    <source>
        <dbReference type="ARBA" id="ARBA00022827"/>
    </source>
</evidence>
<dbReference type="InterPro" id="IPR037165">
    <property type="entry name" value="AldOxase/xan_DH_Mopterin-bd_sf"/>
</dbReference>
<feature type="binding site" evidence="14">
    <location>
        <position position="672"/>
    </location>
    <ligand>
        <name>Mo-molybdopterin</name>
        <dbReference type="ChEBI" id="CHEBI:71302"/>
    </ligand>
    <ligandPart>
        <name>Mo</name>
        <dbReference type="ChEBI" id="CHEBI:28685"/>
    </ligandPart>
</feature>
<evidence type="ECO:0000256" key="4">
    <source>
        <dbReference type="ARBA" id="ARBA00022630"/>
    </source>
</evidence>
<gene>
    <name evidence="17" type="ORF">CEUTPL_LOCUS11438</name>
</gene>
<dbReference type="InterPro" id="IPR036318">
    <property type="entry name" value="FAD-bd_PCMH-like_sf"/>
</dbReference>
<dbReference type="InterPro" id="IPR036010">
    <property type="entry name" value="2Fe-2S_ferredoxin-like_sf"/>
</dbReference>
<dbReference type="GO" id="GO:0005506">
    <property type="term" value="F:iron ion binding"/>
    <property type="evidence" value="ECO:0007669"/>
    <property type="project" value="InterPro"/>
</dbReference>
<keyword evidence="3 14" id="KW-0500">Molybdenum</keyword>
<dbReference type="SUPFAM" id="SSF56003">
    <property type="entry name" value="Molybdenum cofactor-binding domain"/>
    <property type="match status" value="1"/>
</dbReference>
<dbReference type="InterPro" id="IPR006058">
    <property type="entry name" value="2Fe2S_fd_BS"/>
</dbReference>
<dbReference type="InterPro" id="IPR016169">
    <property type="entry name" value="FAD-bd_PCMH_sub2"/>
</dbReference>
<dbReference type="GO" id="GO:0051537">
    <property type="term" value="F:2 iron, 2 sulfur cluster binding"/>
    <property type="evidence" value="ECO:0007669"/>
    <property type="project" value="UniProtKB-KW"/>
</dbReference>
<dbReference type="InterPro" id="IPR002346">
    <property type="entry name" value="Mopterin_DH_FAD-bd"/>
</dbReference>
<dbReference type="Pfam" id="PF00941">
    <property type="entry name" value="FAD_binding_5"/>
    <property type="match status" value="1"/>
</dbReference>
<dbReference type="Gene3D" id="1.10.150.120">
    <property type="entry name" value="[2Fe-2S]-binding domain"/>
    <property type="match status" value="1"/>
</dbReference>
<dbReference type="SUPFAM" id="SSF54665">
    <property type="entry name" value="CO dehydrogenase molybdoprotein N-domain-like"/>
    <property type="match status" value="1"/>
</dbReference>
<evidence type="ECO:0000256" key="11">
    <source>
        <dbReference type="ARBA" id="ARBA00034078"/>
    </source>
</evidence>
<evidence type="ECO:0000256" key="14">
    <source>
        <dbReference type="PIRSR" id="PIRSR000127-3"/>
    </source>
</evidence>
<evidence type="ECO:0000256" key="3">
    <source>
        <dbReference type="ARBA" id="ARBA00022505"/>
    </source>
</evidence>
<dbReference type="FunFam" id="3.30.390.50:FF:000003">
    <property type="entry name" value="Aldehyde oxidase1"/>
    <property type="match status" value="1"/>
</dbReference>
<comment type="cofactor">
    <cofactor evidence="14">
        <name>[2Fe-2S] cluster</name>
        <dbReference type="ChEBI" id="CHEBI:190135"/>
    </cofactor>
    <text evidence="14">Binds 2 [2Fe-2S] clusters.</text>
</comment>